<name>A0A6J5NUY9_9CAUD</name>
<sequence length="147" mass="15579">MSSVIYNSYVRDVITGSIDMDTDSFKMMLVGSTYDAIADETKKDSHSKRSDITNEITGVGYTAGGNAATASVGSIDTTNNRVEVTFTISNWTSATISNTYGGVIYKSRGGASSADELVAYVAFSNSPVSCTNGTLSVSFTSNLRFQN</sequence>
<reference evidence="1" key="1">
    <citation type="submission" date="2020-04" db="EMBL/GenBank/DDBJ databases">
        <authorList>
            <person name="Chiriac C."/>
            <person name="Salcher M."/>
            <person name="Ghai R."/>
            <person name="Kavagutti S V."/>
        </authorList>
    </citation>
    <scope>NUCLEOTIDE SEQUENCE</scope>
</reference>
<dbReference type="EMBL" id="LR796705">
    <property type="protein sequence ID" value="CAB4160958.1"/>
    <property type="molecule type" value="Genomic_DNA"/>
</dbReference>
<organism evidence="1">
    <name type="scientific">uncultured Caudovirales phage</name>
    <dbReference type="NCBI Taxonomy" id="2100421"/>
    <lineage>
        <taxon>Viruses</taxon>
        <taxon>Duplodnaviria</taxon>
        <taxon>Heunggongvirae</taxon>
        <taxon>Uroviricota</taxon>
        <taxon>Caudoviricetes</taxon>
        <taxon>Peduoviridae</taxon>
        <taxon>Maltschvirus</taxon>
        <taxon>Maltschvirus maltsch</taxon>
    </lineage>
</organism>
<gene>
    <name evidence="1" type="ORF">UFOVP731_24</name>
</gene>
<protein>
    <submittedName>
        <fullName evidence="1">Uncharacterized protein</fullName>
    </submittedName>
</protein>
<evidence type="ECO:0000313" key="1">
    <source>
        <dbReference type="EMBL" id="CAB4160958.1"/>
    </source>
</evidence>
<proteinExistence type="predicted"/>
<accession>A0A6J5NUY9</accession>